<dbReference type="SUPFAM" id="SSF51269">
    <property type="entry name" value="AFP III-like domain"/>
    <property type="match status" value="1"/>
</dbReference>
<evidence type="ECO:0000256" key="7">
    <source>
        <dbReference type="RuleBase" id="RU362063"/>
    </source>
</evidence>
<dbReference type="Proteomes" id="UP001269267">
    <property type="component" value="Unassembled WGS sequence"/>
</dbReference>
<dbReference type="InterPro" id="IPR039246">
    <property type="entry name" value="Flagellar_FlgA"/>
</dbReference>
<comment type="similarity">
    <text evidence="2 7">Belongs to the FlgA family.</text>
</comment>
<evidence type="ECO:0000256" key="2">
    <source>
        <dbReference type="ARBA" id="ARBA00010474"/>
    </source>
</evidence>
<accession>A0ABU1GCU7</accession>
<dbReference type="NCBIfam" id="TIGR03170">
    <property type="entry name" value="flgA_cterm"/>
    <property type="match status" value="1"/>
</dbReference>
<evidence type="ECO:0000256" key="3">
    <source>
        <dbReference type="ARBA" id="ARBA00014754"/>
    </source>
</evidence>
<dbReference type="PANTHER" id="PTHR36307:SF1">
    <property type="entry name" value="FLAGELLA BASAL BODY P-RING FORMATION PROTEIN FLGA"/>
    <property type="match status" value="1"/>
</dbReference>
<dbReference type="RefSeq" id="WP_309768336.1">
    <property type="nucleotide sequence ID" value="NZ_JARWAI010000006.1"/>
</dbReference>
<evidence type="ECO:0000259" key="8">
    <source>
        <dbReference type="SMART" id="SM00858"/>
    </source>
</evidence>
<comment type="function">
    <text evidence="6 7">Involved in the assembly process of the P-ring formation. It may associate with FlgF on the rod constituting a structure essential for the P-ring assembly or may act as a modulator protein for the P-ring assembly.</text>
</comment>
<evidence type="ECO:0000313" key="10">
    <source>
        <dbReference type="Proteomes" id="UP001269267"/>
    </source>
</evidence>
<evidence type="ECO:0000256" key="1">
    <source>
        <dbReference type="ARBA" id="ARBA00004418"/>
    </source>
</evidence>
<organism evidence="9 10">
    <name type="scientific">Vreelandella gomseomensis</name>
    <dbReference type="NCBI Taxonomy" id="370766"/>
    <lineage>
        <taxon>Bacteria</taxon>
        <taxon>Pseudomonadati</taxon>
        <taxon>Pseudomonadota</taxon>
        <taxon>Gammaproteobacteria</taxon>
        <taxon>Oceanospirillales</taxon>
        <taxon>Halomonadaceae</taxon>
        <taxon>Vreelandella</taxon>
    </lineage>
</organism>
<evidence type="ECO:0000256" key="4">
    <source>
        <dbReference type="ARBA" id="ARBA00022729"/>
    </source>
</evidence>
<keyword evidence="7" id="KW-1005">Bacterial flagellum biogenesis</keyword>
<dbReference type="Pfam" id="PF13144">
    <property type="entry name" value="ChapFlgA"/>
    <property type="match status" value="1"/>
</dbReference>
<protein>
    <recommendedName>
        <fullName evidence="3 7">Flagella basal body P-ring formation protein FlgA</fullName>
    </recommendedName>
</protein>
<evidence type="ECO:0000313" key="9">
    <source>
        <dbReference type="EMBL" id="MDR5875302.1"/>
    </source>
</evidence>
<dbReference type="Gene3D" id="3.90.1210.10">
    <property type="entry name" value="Antifreeze-like/N-acetylneuraminic acid synthase C-terminal domain"/>
    <property type="match status" value="1"/>
</dbReference>
<dbReference type="EMBL" id="JARWAI010000006">
    <property type="protein sequence ID" value="MDR5875302.1"/>
    <property type="molecule type" value="Genomic_DNA"/>
</dbReference>
<proteinExistence type="inferred from homology"/>
<dbReference type="PANTHER" id="PTHR36307">
    <property type="entry name" value="FLAGELLA BASAL BODY P-RING FORMATION PROTEIN FLGA"/>
    <property type="match status" value="1"/>
</dbReference>
<dbReference type="Pfam" id="PF17656">
    <property type="entry name" value="ChapFlgA_N"/>
    <property type="match status" value="1"/>
</dbReference>
<dbReference type="InterPro" id="IPR036732">
    <property type="entry name" value="AFP_Neu5c_C_sf"/>
</dbReference>
<comment type="caution">
    <text evidence="9">The sequence shown here is derived from an EMBL/GenBank/DDBJ whole genome shotgun (WGS) entry which is preliminary data.</text>
</comment>
<dbReference type="InterPro" id="IPR013974">
    <property type="entry name" value="SAF"/>
</dbReference>
<keyword evidence="4 7" id="KW-0732">Signal</keyword>
<feature type="chain" id="PRO_5044954709" description="Flagella basal body P-ring formation protein FlgA" evidence="7">
    <location>
        <begin position="24"/>
        <end position="230"/>
    </location>
</feature>
<evidence type="ECO:0000256" key="5">
    <source>
        <dbReference type="ARBA" id="ARBA00022764"/>
    </source>
</evidence>
<keyword evidence="9" id="KW-0969">Cilium</keyword>
<feature type="domain" description="SAF" evidence="8">
    <location>
        <begin position="106"/>
        <end position="168"/>
    </location>
</feature>
<gene>
    <name evidence="9" type="primary">flgA</name>
    <name evidence="9" type="ORF">QC815_10255</name>
</gene>
<dbReference type="SMART" id="SM00858">
    <property type="entry name" value="SAF"/>
    <property type="match status" value="1"/>
</dbReference>
<feature type="signal peptide" evidence="7">
    <location>
        <begin position="1"/>
        <end position="23"/>
    </location>
</feature>
<keyword evidence="9" id="KW-0282">Flagellum</keyword>
<dbReference type="InterPro" id="IPR041231">
    <property type="entry name" value="FlgA_N"/>
</dbReference>
<keyword evidence="9" id="KW-0966">Cell projection</keyword>
<reference evidence="9 10" key="1">
    <citation type="submission" date="2023-04" db="EMBL/GenBank/DDBJ databases">
        <title>A long-awaited taxogenomic arrangement of the family Halomonadaceae.</title>
        <authorList>
            <person name="De La Haba R."/>
            <person name="Chuvochina M."/>
            <person name="Wittouck S."/>
            <person name="Arahal D.R."/>
            <person name="Sanchez-Porro C."/>
            <person name="Hugenholtz P."/>
            <person name="Ventosa A."/>
        </authorList>
    </citation>
    <scope>NUCLEOTIDE SEQUENCE [LARGE SCALE GENOMIC DNA]</scope>
    <source>
        <strain evidence="9 10">DSM 18042</strain>
    </source>
</reference>
<dbReference type="CDD" id="cd11614">
    <property type="entry name" value="SAF_CpaB_FlgA_like"/>
    <property type="match status" value="1"/>
</dbReference>
<sequence>MRFLRHFSLAILLSWAFMPMAGASSSKHTELMESVHQFLYQEAHALGNEVVINLREPSPHLPTCTNPEPFLTNQNKAPLGRVSVGVRCGTDSRQVRYLQADIDVIGSYMVAAVDIERGAQITPDMLEEADGNLGDLSSRAITDSDDIVGKIARRPIASGTTLQSHFVEAPHLVERGQRVRVIAQGAAFQVSREGEALEDGAMGEDVRVRFGSREVLTARVIERGTLMVDF</sequence>
<evidence type="ECO:0000256" key="6">
    <source>
        <dbReference type="ARBA" id="ARBA00025643"/>
    </source>
</evidence>
<keyword evidence="10" id="KW-1185">Reference proteome</keyword>
<keyword evidence="5 7" id="KW-0574">Periplasm</keyword>
<dbReference type="InterPro" id="IPR017585">
    <property type="entry name" value="SAF_FlgA"/>
</dbReference>
<dbReference type="Gene3D" id="2.30.30.760">
    <property type="match status" value="1"/>
</dbReference>
<name>A0ABU1GCU7_9GAMM</name>
<comment type="subcellular location">
    <subcellularLocation>
        <location evidence="1 7">Periplasm</location>
    </subcellularLocation>
</comment>